<organism evidence="3 4">
    <name type="scientific">Acidicapsa dinghuensis</name>
    <dbReference type="NCBI Taxonomy" id="2218256"/>
    <lineage>
        <taxon>Bacteria</taxon>
        <taxon>Pseudomonadati</taxon>
        <taxon>Acidobacteriota</taxon>
        <taxon>Terriglobia</taxon>
        <taxon>Terriglobales</taxon>
        <taxon>Acidobacteriaceae</taxon>
        <taxon>Acidicapsa</taxon>
    </lineage>
</organism>
<evidence type="ECO:0000313" key="3">
    <source>
        <dbReference type="EMBL" id="MFC5862754.1"/>
    </source>
</evidence>
<evidence type="ECO:0000259" key="2">
    <source>
        <dbReference type="PROSITE" id="PS50106"/>
    </source>
</evidence>
<dbReference type="SUPFAM" id="SSF50156">
    <property type="entry name" value="PDZ domain-like"/>
    <property type="match status" value="2"/>
</dbReference>
<protein>
    <submittedName>
        <fullName evidence="3">PDZ domain-containing protein</fullName>
    </submittedName>
</protein>
<evidence type="ECO:0000256" key="1">
    <source>
        <dbReference type="ARBA" id="ARBA00010541"/>
    </source>
</evidence>
<dbReference type="Proteomes" id="UP001596091">
    <property type="component" value="Unassembled WGS sequence"/>
</dbReference>
<dbReference type="EMBL" id="JBHSPH010000002">
    <property type="protein sequence ID" value="MFC5862754.1"/>
    <property type="molecule type" value="Genomic_DNA"/>
</dbReference>
<gene>
    <name evidence="3" type="ORF">ACFPT7_10670</name>
</gene>
<dbReference type="RefSeq" id="WP_263336585.1">
    <property type="nucleotide sequence ID" value="NZ_JAGSYH010000003.1"/>
</dbReference>
<dbReference type="Pfam" id="PF13180">
    <property type="entry name" value="PDZ_2"/>
    <property type="match status" value="2"/>
</dbReference>
<feature type="domain" description="PDZ" evidence="2">
    <location>
        <begin position="51"/>
        <end position="143"/>
    </location>
</feature>
<dbReference type="PANTHER" id="PTHR22939">
    <property type="entry name" value="SERINE PROTEASE FAMILY S1C HTRA-RELATED"/>
    <property type="match status" value="1"/>
</dbReference>
<proteinExistence type="inferred from homology"/>
<dbReference type="SMART" id="SM00228">
    <property type="entry name" value="PDZ"/>
    <property type="match status" value="2"/>
</dbReference>
<sequence length="293" mass="31717">MKYFLRPFVYISRKQWTRSVALLAAAGVFLGLSARATAQGLIQVREERPWFLLLHSHSQGFLGVDLGDVDQERAQALHLKDNNHGAEITILDHDAPAGQAGLKLHDVIVEMNGQTIEGAEQLKTMLHTMSPGKKLQLVINRDGAEQKVTVQLADKRKVQEEARERLGTFGASESVGSGFVAGGGAGDIPSGFHMPFGSSLHVGAMVEPLTAQMADFLGVQNGVMIKSVAHKSSADAAGLRAHDVVLAIGGEQVATTSDWERLLRSSEGKPVQVEIFRDRMKQLVLLQVTGKKK</sequence>
<comment type="similarity">
    <text evidence="1">Belongs to the peptidase S1C family.</text>
</comment>
<evidence type="ECO:0000313" key="4">
    <source>
        <dbReference type="Proteomes" id="UP001596091"/>
    </source>
</evidence>
<reference evidence="4" key="1">
    <citation type="journal article" date="2019" name="Int. J. Syst. Evol. Microbiol.">
        <title>The Global Catalogue of Microorganisms (GCM) 10K type strain sequencing project: providing services to taxonomists for standard genome sequencing and annotation.</title>
        <authorList>
            <consortium name="The Broad Institute Genomics Platform"/>
            <consortium name="The Broad Institute Genome Sequencing Center for Infectious Disease"/>
            <person name="Wu L."/>
            <person name="Ma J."/>
        </authorList>
    </citation>
    <scope>NUCLEOTIDE SEQUENCE [LARGE SCALE GENOMIC DNA]</scope>
    <source>
        <strain evidence="4">JCM 4087</strain>
    </source>
</reference>
<dbReference type="PANTHER" id="PTHR22939:SF129">
    <property type="entry name" value="SERINE PROTEASE HTRA2, MITOCHONDRIAL"/>
    <property type="match status" value="1"/>
</dbReference>
<dbReference type="InterPro" id="IPR036034">
    <property type="entry name" value="PDZ_sf"/>
</dbReference>
<accession>A0ABW1EFK0</accession>
<dbReference type="Gene3D" id="2.30.42.10">
    <property type="match status" value="2"/>
</dbReference>
<comment type="caution">
    <text evidence="3">The sequence shown here is derived from an EMBL/GenBank/DDBJ whole genome shotgun (WGS) entry which is preliminary data.</text>
</comment>
<name>A0ABW1EFK0_9BACT</name>
<keyword evidence="4" id="KW-1185">Reference proteome</keyword>
<dbReference type="PROSITE" id="PS50106">
    <property type="entry name" value="PDZ"/>
    <property type="match status" value="1"/>
</dbReference>
<dbReference type="InterPro" id="IPR001478">
    <property type="entry name" value="PDZ"/>
</dbReference>